<dbReference type="InterPro" id="IPR027417">
    <property type="entry name" value="P-loop_NTPase"/>
</dbReference>
<keyword evidence="9" id="KW-1185">Reference proteome</keyword>
<dbReference type="GO" id="GO:0005524">
    <property type="term" value="F:ATP binding"/>
    <property type="evidence" value="ECO:0007669"/>
    <property type="project" value="UniProtKB-KW"/>
</dbReference>
<dbReference type="PANTHER" id="PTHR46049:SF3">
    <property type="entry name" value="MYOSIN VIIA"/>
    <property type="match status" value="1"/>
</dbReference>
<keyword evidence="4" id="KW-0505">Motor protein</keyword>
<dbReference type="PANTHER" id="PTHR46049">
    <property type="entry name" value="AGAP003327-PA"/>
    <property type="match status" value="1"/>
</dbReference>
<dbReference type="OrthoDB" id="10055605at2759"/>
<sequence>MRHKFVIPISRRIQTYIGNVVVSVNPYKKLALYTTEVIHAYQRYSMYELPPHIPGTKPSSAEAGVLMAINSHNPTTTAGGTHYHR</sequence>
<keyword evidence="2" id="KW-0067">ATP-binding</keyword>
<dbReference type="GO" id="GO:0016459">
    <property type="term" value="C:myosin complex"/>
    <property type="evidence" value="ECO:0007669"/>
    <property type="project" value="UniProtKB-KW"/>
</dbReference>
<evidence type="ECO:0000256" key="4">
    <source>
        <dbReference type="ARBA" id="ARBA00023175"/>
    </source>
</evidence>
<dbReference type="AlphaFoldDB" id="A0A4Y2UPT7"/>
<dbReference type="Pfam" id="PF00063">
    <property type="entry name" value="Myosin_head"/>
    <property type="match status" value="1"/>
</dbReference>
<dbReference type="PROSITE" id="PS51456">
    <property type="entry name" value="MYOSIN_MOTOR"/>
    <property type="match status" value="1"/>
</dbReference>
<keyword evidence="3 5" id="KW-0518">Myosin</keyword>
<dbReference type="EMBL" id="BGPR01039091">
    <property type="protein sequence ID" value="GBO15015.1"/>
    <property type="molecule type" value="Genomic_DNA"/>
</dbReference>
<dbReference type="InterPro" id="IPR036961">
    <property type="entry name" value="Kinesin_motor_dom_sf"/>
</dbReference>
<keyword evidence="1" id="KW-0547">Nucleotide-binding</keyword>
<accession>A0A4Y2UPT7</accession>
<evidence type="ECO:0000313" key="9">
    <source>
        <dbReference type="Proteomes" id="UP000499080"/>
    </source>
</evidence>
<name>A0A4Y2UPT7_ARAVE</name>
<evidence type="ECO:0000256" key="2">
    <source>
        <dbReference type="ARBA" id="ARBA00022840"/>
    </source>
</evidence>
<feature type="domain" description="Myosin motor" evidence="6">
    <location>
        <begin position="1"/>
        <end position="85"/>
    </location>
</feature>
<evidence type="ECO:0000256" key="3">
    <source>
        <dbReference type="ARBA" id="ARBA00023123"/>
    </source>
</evidence>
<evidence type="ECO:0000256" key="1">
    <source>
        <dbReference type="ARBA" id="ARBA00022741"/>
    </source>
</evidence>
<gene>
    <name evidence="7" type="ORF">AVEN_13611_1</name>
    <name evidence="8" type="ORF">AVEN_186474_1</name>
</gene>
<comment type="similarity">
    <text evidence="5">Belongs to the TRAFAC class myosin-kinesin ATPase superfamily. Myosin family.</text>
</comment>
<comment type="caution">
    <text evidence="5">Lacks conserved residue(s) required for the propagation of feature annotation.</text>
</comment>
<dbReference type="SUPFAM" id="SSF52540">
    <property type="entry name" value="P-loop containing nucleoside triphosphate hydrolases"/>
    <property type="match status" value="1"/>
</dbReference>
<comment type="caution">
    <text evidence="7">The sequence shown here is derived from an EMBL/GenBank/DDBJ whole genome shotgun (WGS) entry which is preliminary data.</text>
</comment>
<evidence type="ECO:0000313" key="7">
    <source>
        <dbReference type="EMBL" id="GBO15015.1"/>
    </source>
</evidence>
<keyword evidence="5" id="KW-0009">Actin-binding</keyword>
<dbReference type="GO" id="GO:0003779">
    <property type="term" value="F:actin binding"/>
    <property type="evidence" value="ECO:0007669"/>
    <property type="project" value="UniProtKB-KW"/>
</dbReference>
<dbReference type="Proteomes" id="UP000499080">
    <property type="component" value="Unassembled WGS sequence"/>
</dbReference>
<dbReference type="InterPro" id="IPR051724">
    <property type="entry name" value="Actin_motor_Myosin"/>
</dbReference>
<evidence type="ECO:0000256" key="5">
    <source>
        <dbReference type="PROSITE-ProRule" id="PRU00782"/>
    </source>
</evidence>
<evidence type="ECO:0000313" key="8">
    <source>
        <dbReference type="EMBL" id="GBO15016.1"/>
    </source>
</evidence>
<dbReference type="InterPro" id="IPR001609">
    <property type="entry name" value="Myosin_head_motor_dom-like"/>
</dbReference>
<dbReference type="GO" id="GO:0003774">
    <property type="term" value="F:cytoskeletal motor activity"/>
    <property type="evidence" value="ECO:0007669"/>
    <property type="project" value="InterPro"/>
</dbReference>
<dbReference type="EMBL" id="BGPR01039093">
    <property type="protein sequence ID" value="GBO15016.1"/>
    <property type="molecule type" value="Genomic_DNA"/>
</dbReference>
<organism evidence="7 9">
    <name type="scientific">Araneus ventricosus</name>
    <name type="common">Orbweaver spider</name>
    <name type="synonym">Epeira ventricosa</name>
    <dbReference type="NCBI Taxonomy" id="182803"/>
    <lineage>
        <taxon>Eukaryota</taxon>
        <taxon>Metazoa</taxon>
        <taxon>Ecdysozoa</taxon>
        <taxon>Arthropoda</taxon>
        <taxon>Chelicerata</taxon>
        <taxon>Arachnida</taxon>
        <taxon>Araneae</taxon>
        <taxon>Araneomorphae</taxon>
        <taxon>Entelegynae</taxon>
        <taxon>Araneoidea</taxon>
        <taxon>Araneidae</taxon>
        <taxon>Araneus</taxon>
    </lineage>
</organism>
<proteinExistence type="inferred from homology"/>
<evidence type="ECO:0000259" key="6">
    <source>
        <dbReference type="PROSITE" id="PS51456"/>
    </source>
</evidence>
<dbReference type="Gene3D" id="3.40.850.10">
    <property type="entry name" value="Kinesin motor domain"/>
    <property type="match status" value="1"/>
</dbReference>
<protein>
    <recommendedName>
        <fullName evidence="6">Myosin motor domain-containing protein</fullName>
    </recommendedName>
</protein>
<reference evidence="7 9" key="1">
    <citation type="journal article" date="2019" name="Sci. Rep.">
        <title>Orb-weaving spider Araneus ventricosus genome elucidates the spidroin gene catalogue.</title>
        <authorList>
            <person name="Kono N."/>
            <person name="Nakamura H."/>
            <person name="Ohtoshi R."/>
            <person name="Moran D.A.P."/>
            <person name="Shinohara A."/>
            <person name="Yoshida Y."/>
            <person name="Fujiwara M."/>
            <person name="Mori M."/>
            <person name="Tomita M."/>
            <person name="Arakawa K."/>
        </authorList>
    </citation>
    <scope>NUCLEOTIDE SEQUENCE [LARGE SCALE GENOMIC DNA]</scope>
</reference>